<dbReference type="Proteomes" id="UP000269301">
    <property type="component" value="Unassembled WGS sequence"/>
</dbReference>
<gene>
    <name evidence="1" type="ORF">D8M06_10690</name>
</gene>
<reference evidence="1 2" key="1">
    <citation type="journal article" date="2016" name="Int. J. Syst. Evol. Microbiol.">
        <title>Oceanobacillus halophilus sp. nov., a novel moderately halophilic bacterium from a hypersaline lake.</title>
        <authorList>
            <person name="Amoozegar M.A."/>
            <person name="Bagheri M."/>
            <person name="Makhdoumi A."/>
            <person name="Nikou M.M."/>
            <person name="Fazeli S.A.S."/>
            <person name="Schumann P."/>
            <person name="Sproer C."/>
            <person name="Sanchez-Porro C."/>
            <person name="Ventosa A."/>
        </authorList>
    </citation>
    <scope>NUCLEOTIDE SEQUENCE [LARGE SCALE GENOMIC DNA]</scope>
    <source>
        <strain evidence="1 2">DSM 23996</strain>
    </source>
</reference>
<comment type="caution">
    <text evidence="1">The sequence shown here is derived from an EMBL/GenBank/DDBJ whole genome shotgun (WGS) entry which is preliminary data.</text>
</comment>
<dbReference type="EMBL" id="RBZP01000007">
    <property type="protein sequence ID" value="RKQ33234.1"/>
    <property type="molecule type" value="Genomic_DNA"/>
</dbReference>
<accession>A0A495A1J3</accession>
<sequence length="136" mass="16319">MKFEELVKDLRHKISFEAISEPRTNDVALRVIVNRSKDVSDLLIFPHADSKVKTLQIDFPNYITYSVVYEDYTVWNNEQIYEGESFRIYEKSNYLDYVQEEFRLQDKNVKHYSLACFEHHIDIISEFEPIITEIFL</sequence>
<evidence type="ECO:0000313" key="2">
    <source>
        <dbReference type="Proteomes" id="UP000269301"/>
    </source>
</evidence>
<dbReference type="OrthoDB" id="80147at2"/>
<name>A0A495A1J3_9BACI</name>
<dbReference type="RefSeq" id="WP_121204396.1">
    <property type="nucleotide sequence ID" value="NZ_RBZP01000007.1"/>
</dbReference>
<protein>
    <submittedName>
        <fullName evidence="1">Uncharacterized protein</fullName>
    </submittedName>
</protein>
<keyword evidence="2" id="KW-1185">Reference proteome</keyword>
<evidence type="ECO:0000313" key="1">
    <source>
        <dbReference type="EMBL" id="RKQ33234.1"/>
    </source>
</evidence>
<organism evidence="1 2">
    <name type="scientific">Oceanobacillus halophilus</name>
    <dbReference type="NCBI Taxonomy" id="930130"/>
    <lineage>
        <taxon>Bacteria</taxon>
        <taxon>Bacillati</taxon>
        <taxon>Bacillota</taxon>
        <taxon>Bacilli</taxon>
        <taxon>Bacillales</taxon>
        <taxon>Bacillaceae</taxon>
        <taxon>Oceanobacillus</taxon>
    </lineage>
</organism>
<proteinExistence type="predicted"/>
<dbReference type="AlphaFoldDB" id="A0A495A1J3"/>